<dbReference type="AlphaFoldDB" id="A0A396HUX2"/>
<dbReference type="Pfam" id="PF03478">
    <property type="entry name" value="Beta-prop_KIB1-4"/>
    <property type="match status" value="1"/>
</dbReference>
<accession>A0A396HUX2</accession>
<name>A0A396HUX2_MEDTR</name>
<organism evidence="2">
    <name type="scientific">Medicago truncatula</name>
    <name type="common">Barrel medic</name>
    <name type="synonym">Medicago tribuloides</name>
    <dbReference type="NCBI Taxonomy" id="3880"/>
    <lineage>
        <taxon>Eukaryota</taxon>
        <taxon>Viridiplantae</taxon>
        <taxon>Streptophyta</taxon>
        <taxon>Embryophyta</taxon>
        <taxon>Tracheophyta</taxon>
        <taxon>Spermatophyta</taxon>
        <taxon>Magnoliopsida</taxon>
        <taxon>eudicotyledons</taxon>
        <taxon>Gunneridae</taxon>
        <taxon>Pentapetalae</taxon>
        <taxon>rosids</taxon>
        <taxon>fabids</taxon>
        <taxon>Fabales</taxon>
        <taxon>Fabaceae</taxon>
        <taxon>Papilionoideae</taxon>
        <taxon>50 kb inversion clade</taxon>
        <taxon>NPAAA clade</taxon>
        <taxon>Hologalegina</taxon>
        <taxon>IRL clade</taxon>
        <taxon>Trifolieae</taxon>
        <taxon>Medicago</taxon>
    </lineage>
</organism>
<evidence type="ECO:0000313" key="2">
    <source>
        <dbReference type="EMBL" id="RHN57146.1"/>
    </source>
</evidence>
<gene>
    <name evidence="2" type="ORF">MtrunA17_Chr5g0437241</name>
</gene>
<protein>
    <recommendedName>
        <fullName evidence="1">KIB1-4 beta-propeller domain-containing protein</fullName>
    </recommendedName>
</protein>
<reference evidence="2" key="1">
    <citation type="journal article" date="2018" name="Nat. Plants">
        <title>Whole-genome landscape of Medicago truncatula symbiotic genes.</title>
        <authorList>
            <person name="Pecrix Y."/>
            <person name="Gamas P."/>
            <person name="Carrere S."/>
        </authorList>
    </citation>
    <scope>NUCLEOTIDE SEQUENCE</scope>
    <source>
        <tissue evidence="2">Leaves</tissue>
    </source>
</reference>
<proteinExistence type="predicted"/>
<dbReference type="Proteomes" id="UP000265566">
    <property type="component" value="Chromosome 5"/>
</dbReference>
<comment type="caution">
    <text evidence="2">The sequence shown here is derived from an EMBL/GenBank/DDBJ whole genome shotgun (WGS) entry which is preliminary data.</text>
</comment>
<dbReference type="InterPro" id="IPR005174">
    <property type="entry name" value="KIB1-4_b-propeller"/>
</dbReference>
<dbReference type="PANTHER" id="PTHR44259:SF93">
    <property type="entry name" value="PROTEIN, PUTATIVE (DUF295)-RELATED"/>
    <property type="match status" value="1"/>
</dbReference>
<feature type="domain" description="KIB1-4 beta-propeller" evidence="1">
    <location>
        <begin position="2"/>
        <end position="254"/>
    </location>
</feature>
<sequence>MYPFKLPNPYYHICCGFSHGWLATMDKSYAITILHPSKNVAPISLPTLGRSYTRLSEVGYQVTLSADPITRPNDYMVAAIHTSIHGRFAFIKAGEPCWTYVCSSSWLHSFMDVMFYRGLVYVGSKYQGIVSFNLGHKRITPNPIQDIAFHGRFKGYLVKSLEGDLWMVKRFFTFKNDFQVYKLEFDAQTRKFKQIKKLESLGDNVLFLGDTDSISVSASYFSGCLKKDSIYYTESINANKLDCVTCGPFHIGIYENNH</sequence>
<dbReference type="Gramene" id="rna32648">
    <property type="protein sequence ID" value="RHN57146.1"/>
    <property type="gene ID" value="gene32648"/>
</dbReference>
<dbReference type="PANTHER" id="PTHR44259">
    <property type="entry name" value="OS07G0183000 PROTEIN-RELATED"/>
    <property type="match status" value="1"/>
</dbReference>
<dbReference type="EMBL" id="PSQE01000005">
    <property type="protein sequence ID" value="RHN57146.1"/>
    <property type="molecule type" value="Genomic_DNA"/>
</dbReference>
<evidence type="ECO:0000259" key="1">
    <source>
        <dbReference type="Pfam" id="PF03478"/>
    </source>
</evidence>
<dbReference type="InterPro" id="IPR050942">
    <property type="entry name" value="F-box_BR-signaling"/>
</dbReference>